<evidence type="ECO:0008006" key="3">
    <source>
        <dbReference type="Google" id="ProtNLM"/>
    </source>
</evidence>
<accession>A0A518CS39</accession>
<protein>
    <recommendedName>
        <fullName evidence="3">DUF3050 domain-containing protein</fullName>
    </recommendedName>
</protein>
<dbReference type="KEGG" id="plon:Pla110_37820"/>
<dbReference type="OrthoDB" id="9791270at2"/>
<dbReference type="EMBL" id="CP036281">
    <property type="protein sequence ID" value="QDU82028.1"/>
    <property type="molecule type" value="Genomic_DNA"/>
</dbReference>
<evidence type="ECO:0000313" key="2">
    <source>
        <dbReference type="Proteomes" id="UP000317178"/>
    </source>
</evidence>
<evidence type="ECO:0000313" key="1">
    <source>
        <dbReference type="EMBL" id="QDU82028.1"/>
    </source>
</evidence>
<gene>
    <name evidence="1" type="ORF">Pla110_37820</name>
</gene>
<organism evidence="1 2">
    <name type="scientific">Polystyrenella longa</name>
    <dbReference type="NCBI Taxonomy" id="2528007"/>
    <lineage>
        <taxon>Bacteria</taxon>
        <taxon>Pseudomonadati</taxon>
        <taxon>Planctomycetota</taxon>
        <taxon>Planctomycetia</taxon>
        <taxon>Planctomycetales</taxon>
        <taxon>Planctomycetaceae</taxon>
        <taxon>Polystyrenella</taxon>
    </lineage>
</organism>
<dbReference type="RefSeq" id="WP_144997868.1">
    <property type="nucleotide sequence ID" value="NZ_CP036281.1"/>
</dbReference>
<dbReference type="SUPFAM" id="SSF48613">
    <property type="entry name" value="Heme oxygenase-like"/>
    <property type="match status" value="1"/>
</dbReference>
<proteinExistence type="predicted"/>
<dbReference type="InterPro" id="IPR016084">
    <property type="entry name" value="Haem_Oase-like_multi-hlx"/>
</dbReference>
<dbReference type="AlphaFoldDB" id="A0A518CS39"/>
<dbReference type="Proteomes" id="UP000317178">
    <property type="component" value="Chromosome"/>
</dbReference>
<reference evidence="1 2" key="1">
    <citation type="submission" date="2019-02" db="EMBL/GenBank/DDBJ databases">
        <title>Deep-cultivation of Planctomycetes and their phenomic and genomic characterization uncovers novel biology.</title>
        <authorList>
            <person name="Wiegand S."/>
            <person name="Jogler M."/>
            <person name="Boedeker C."/>
            <person name="Pinto D."/>
            <person name="Vollmers J."/>
            <person name="Rivas-Marin E."/>
            <person name="Kohn T."/>
            <person name="Peeters S.H."/>
            <person name="Heuer A."/>
            <person name="Rast P."/>
            <person name="Oberbeckmann S."/>
            <person name="Bunk B."/>
            <person name="Jeske O."/>
            <person name="Meyerdierks A."/>
            <person name="Storesund J.E."/>
            <person name="Kallscheuer N."/>
            <person name="Luecker S."/>
            <person name="Lage O.M."/>
            <person name="Pohl T."/>
            <person name="Merkel B.J."/>
            <person name="Hornburger P."/>
            <person name="Mueller R.-W."/>
            <person name="Bruemmer F."/>
            <person name="Labrenz M."/>
            <person name="Spormann A.M."/>
            <person name="Op den Camp H."/>
            <person name="Overmann J."/>
            <person name="Amann R."/>
            <person name="Jetten M.S.M."/>
            <person name="Mascher T."/>
            <person name="Medema M.H."/>
            <person name="Devos D.P."/>
            <person name="Kaster A.-K."/>
            <person name="Ovreas L."/>
            <person name="Rohde M."/>
            <person name="Galperin M.Y."/>
            <person name="Jogler C."/>
        </authorList>
    </citation>
    <scope>NUCLEOTIDE SEQUENCE [LARGE SCALE GENOMIC DNA]</scope>
    <source>
        <strain evidence="1 2">Pla110</strain>
    </source>
</reference>
<dbReference type="Pfam" id="PF11251">
    <property type="entry name" value="DUF3050"/>
    <property type="match status" value="1"/>
</dbReference>
<keyword evidence="2" id="KW-1185">Reference proteome</keyword>
<sequence length="266" mass="30146">MDPSSPAVDRLESAIAPLRDQLLSHPIYEAITSVEQLRIFMEQHVFAVWDFMSLLKRLQQHAAGCQLPWVPPADISIARFINEIVLGEECDEDRKGGYLSHFQLYLEAMSDIDASRSEVEKLIDGLRDGQKFDHLWPQIQKLESTSGFVNHTMSLSLEGKIHEVAASFCYGREEIIPDMFSRLVPVIKESGLPVEQFVYYLERHIELDGDEHGALARRLVEVLIGESEEKLVEATRAAEAAIQSRIELWDGIVERITKSPLSTRCS</sequence>
<name>A0A518CS39_9PLAN</name>
<dbReference type="InterPro" id="IPR024423">
    <property type="entry name" value="DUF3050"/>
</dbReference>
<dbReference type="Gene3D" id="1.20.910.10">
    <property type="entry name" value="Heme oxygenase-like"/>
    <property type="match status" value="1"/>
</dbReference>